<reference evidence="10" key="1">
    <citation type="submission" date="2025-08" db="UniProtKB">
        <authorList>
            <consortium name="RefSeq"/>
        </authorList>
    </citation>
    <scope>IDENTIFICATION</scope>
    <source>
        <tissue evidence="10">Gonad</tissue>
    </source>
</reference>
<dbReference type="PANTHER" id="PTHR28681">
    <property type="entry name" value="TRANSMEMBRANE PROTEIN 196"/>
    <property type="match status" value="1"/>
</dbReference>
<dbReference type="GO" id="GO:0016020">
    <property type="term" value="C:membrane"/>
    <property type="evidence" value="ECO:0007669"/>
    <property type="project" value="UniProtKB-SubCell"/>
</dbReference>
<evidence type="ECO:0000256" key="1">
    <source>
        <dbReference type="ARBA" id="ARBA00004141"/>
    </source>
</evidence>
<dbReference type="GO" id="GO:0005737">
    <property type="term" value="C:cytoplasm"/>
    <property type="evidence" value="ECO:0007669"/>
    <property type="project" value="UniProtKB-SubCell"/>
</dbReference>
<evidence type="ECO:0000256" key="3">
    <source>
        <dbReference type="ARBA" id="ARBA00022490"/>
    </source>
</evidence>
<dbReference type="Proteomes" id="UP000515135">
    <property type="component" value="Unplaced"/>
</dbReference>
<keyword evidence="9" id="KW-1185">Reference proteome</keyword>
<organism evidence="9 10">
    <name type="scientific">Branchiostoma belcheri</name>
    <name type="common">Amphioxus</name>
    <dbReference type="NCBI Taxonomy" id="7741"/>
    <lineage>
        <taxon>Eukaryota</taxon>
        <taxon>Metazoa</taxon>
        <taxon>Chordata</taxon>
        <taxon>Cephalochordata</taxon>
        <taxon>Leptocardii</taxon>
        <taxon>Amphioxiformes</taxon>
        <taxon>Branchiostomatidae</taxon>
        <taxon>Branchiostoma</taxon>
    </lineage>
</organism>
<sequence>MSFYQSTRAILMDNGEEEDRQHQREVRLITVVLTILSCISMAIGLVVLALGLVILSAEAGVLSYLSGCNMTLGVAMFLAGLFEIVCACTRRATGCMIFLYDMFAVVSIIAAIVDIDTMRRWLQYQEGPQHAVPVAVEYTCLMLAAIGFCLTAGSCVLVCRVSQEQERLLFEDTYGLGTDK</sequence>
<keyword evidence="4 8" id="KW-0812">Transmembrane</keyword>
<dbReference type="KEGG" id="bbel:109472220"/>
<keyword evidence="6 8" id="KW-0472">Membrane</keyword>
<evidence type="ECO:0000256" key="5">
    <source>
        <dbReference type="ARBA" id="ARBA00022989"/>
    </source>
</evidence>
<evidence type="ECO:0000313" key="10">
    <source>
        <dbReference type="RefSeq" id="XP_019627373.1"/>
    </source>
</evidence>
<feature type="transmembrane region" description="Helical" evidence="8">
    <location>
        <begin position="61"/>
        <end position="85"/>
    </location>
</feature>
<evidence type="ECO:0000256" key="6">
    <source>
        <dbReference type="ARBA" id="ARBA00023136"/>
    </source>
</evidence>
<dbReference type="InterPro" id="IPR037661">
    <property type="entry name" value="TMEM196"/>
</dbReference>
<evidence type="ECO:0000256" key="4">
    <source>
        <dbReference type="ARBA" id="ARBA00022692"/>
    </source>
</evidence>
<evidence type="ECO:0000256" key="8">
    <source>
        <dbReference type="SAM" id="Phobius"/>
    </source>
</evidence>
<evidence type="ECO:0000313" key="9">
    <source>
        <dbReference type="Proteomes" id="UP000515135"/>
    </source>
</evidence>
<accession>A0A6P4YSN1</accession>
<keyword evidence="3" id="KW-0963">Cytoplasm</keyword>
<dbReference type="GeneID" id="109472220"/>
<comment type="subcellular location">
    <subcellularLocation>
        <location evidence="2">Cytoplasm</location>
    </subcellularLocation>
    <subcellularLocation>
        <location evidence="1">Membrane</location>
        <topology evidence="1">Multi-pass membrane protein</topology>
    </subcellularLocation>
</comment>
<dbReference type="PANTHER" id="PTHR28681:SF1">
    <property type="entry name" value="TRANSMEMBRANE PROTEIN 196"/>
    <property type="match status" value="1"/>
</dbReference>
<evidence type="ECO:0000256" key="2">
    <source>
        <dbReference type="ARBA" id="ARBA00004496"/>
    </source>
</evidence>
<name>A0A6P4YSN1_BRABE</name>
<dbReference type="RefSeq" id="XP_019627373.1">
    <property type="nucleotide sequence ID" value="XM_019771814.1"/>
</dbReference>
<evidence type="ECO:0000256" key="7">
    <source>
        <dbReference type="ARBA" id="ARBA00044525"/>
    </source>
</evidence>
<dbReference type="AlphaFoldDB" id="A0A6P4YSN1"/>
<feature type="transmembrane region" description="Helical" evidence="8">
    <location>
        <begin position="97"/>
        <end position="115"/>
    </location>
</feature>
<keyword evidence="5 8" id="KW-1133">Transmembrane helix</keyword>
<feature type="transmembrane region" description="Helical" evidence="8">
    <location>
        <begin position="28"/>
        <end position="55"/>
    </location>
</feature>
<dbReference type="OrthoDB" id="10009483at2759"/>
<gene>
    <name evidence="10" type="primary">LOC109472220</name>
</gene>
<proteinExistence type="predicted"/>
<feature type="transmembrane region" description="Helical" evidence="8">
    <location>
        <begin position="135"/>
        <end position="159"/>
    </location>
</feature>
<protein>
    <recommendedName>
        <fullName evidence="7">Transmembrane protein 196</fullName>
    </recommendedName>
</protein>